<keyword evidence="3" id="KW-1185">Reference proteome</keyword>
<dbReference type="OrthoDB" id="10672870at2759"/>
<sequence>MFVDARRCAVEPSAHGAASTREARTAKVQPSPPTPSSARQLVREMRARLSDALEAYQRAATTPSPPSSPITGAHTPARSQPRAGATAALRSPQHRPPQDGCVRDCEVIALETEVSDLGEVCRGLERVAMWQSAECRAKAERLQHLHVRLSAACMAHDHPVSTPSTGTGGSGGEEDDLETSPGAPLPVALRDDGGAPRERRVWPFSSDATADGVQRHDDEHSLFEVDSLIAPLRTHPDEALAALRCVRPPPLTT</sequence>
<protein>
    <submittedName>
        <fullName evidence="2">Uncharacterized protein</fullName>
    </submittedName>
</protein>
<reference evidence="2" key="1">
    <citation type="submission" date="2021-05" db="EMBL/GenBank/DDBJ databases">
        <title>The genome of the haptophyte Pavlova lutheri (Diacronema luteri, Pavlovales) - a model for lipid biosynthesis in eukaryotic algae.</title>
        <authorList>
            <person name="Hulatt C.J."/>
            <person name="Posewitz M.C."/>
        </authorList>
    </citation>
    <scope>NUCLEOTIDE SEQUENCE</scope>
    <source>
        <strain evidence="2">NIVA-4/92</strain>
    </source>
</reference>
<feature type="compositionally biased region" description="Basic and acidic residues" evidence="1">
    <location>
        <begin position="189"/>
        <end position="201"/>
    </location>
</feature>
<evidence type="ECO:0000313" key="3">
    <source>
        <dbReference type="Proteomes" id="UP000751190"/>
    </source>
</evidence>
<evidence type="ECO:0000256" key="1">
    <source>
        <dbReference type="SAM" id="MobiDB-lite"/>
    </source>
</evidence>
<dbReference type="AlphaFoldDB" id="A0A8J6CHF8"/>
<proteinExistence type="predicted"/>
<dbReference type="EMBL" id="JAGTXO010000001">
    <property type="protein sequence ID" value="KAG8470150.1"/>
    <property type="molecule type" value="Genomic_DNA"/>
</dbReference>
<feature type="compositionally biased region" description="Basic and acidic residues" evidence="1">
    <location>
        <begin position="41"/>
        <end position="51"/>
    </location>
</feature>
<evidence type="ECO:0000313" key="2">
    <source>
        <dbReference type="EMBL" id="KAG8470150.1"/>
    </source>
</evidence>
<feature type="region of interest" description="Disordered" evidence="1">
    <location>
        <begin position="156"/>
        <end position="219"/>
    </location>
</feature>
<organism evidence="2 3">
    <name type="scientific">Diacronema lutheri</name>
    <name type="common">Unicellular marine alga</name>
    <name type="synonym">Monochrysis lutheri</name>
    <dbReference type="NCBI Taxonomy" id="2081491"/>
    <lineage>
        <taxon>Eukaryota</taxon>
        <taxon>Haptista</taxon>
        <taxon>Haptophyta</taxon>
        <taxon>Pavlovophyceae</taxon>
        <taxon>Pavlovales</taxon>
        <taxon>Pavlovaceae</taxon>
        <taxon>Diacronema</taxon>
    </lineage>
</organism>
<gene>
    <name evidence="2" type="ORF">KFE25_008571</name>
</gene>
<accession>A0A8J6CHF8</accession>
<name>A0A8J6CHF8_DIALT</name>
<feature type="region of interest" description="Disordered" evidence="1">
    <location>
        <begin position="1"/>
        <end position="100"/>
    </location>
</feature>
<comment type="caution">
    <text evidence="2">The sequence shown here is derived from an EMBL/GenBank/DDBJ whole genome shotgun (WGS) entry which is preliminary data.</text>
</comment>
<dbReference type="Proteomes" id="UP000751190">
    <property type="component" value="Unassembled WGS sequence"/>
</dbReference>